<dbReference type="SUPFAM" id="SSF53474">
    <property type="entry name" value="alpha/beta-Hydrolases"/>
    <property type="match status" value="1"/>
</dbReference>
<dbReference type="PANTHER" id="PTHR12482:SF65">
    <property type="entry name" value="ESTERASE, PUTATIVE (AFU_ORTHOLOGUE AFUA_3G12320)-RELATED"/>
    <property type="match status" value="1"/>
</dbReference>
<keyword evidence="2" id="KW-0442">Lipid degradation</keyword>
<dbReference type="OMA" id="FCTPHVG"/>
<feature type="domain" description="DUF676" evidence="5">
    <location>
        <begin position="3"/>
        <end position="223"/>
    </location>
</feature>
<dbReference type="EMBL" id="FN392321">
    <property type="protein sequence ID" value="CAY70847.1"/>
    <property type="molecule type" value="Genomic_DNA"/>
</dbReference>
<evidence type="ECO:0000256" key="1">
    <source>
        <dbReference type="ARBA" id="ARBA00007920"/>
    </source>
</evidence>
<accession>C4R5L1</accession>
<evidence type="ECO:0000259" key="5">
    <source>
        <dbReference type="Pfam" id="PF05057"/>
    </source>
</evidence>
<feature type="signal peptide" evidence="4">
    <location>
        <begin position="1"/>
        <end position="19"/>
    </location>
</feature>
<evidence type="ECO:0000313" key="6">
    <source>
        <dbReference type="EMBL" id="CAY70847.1"/>
    </source>
</evidence>
<dbReference type="Proteomes" id="UP000000314">
    <property type="component" value="Chromosome 3"/>
</dbReference>
<dbReference type="RefSeq" id="XP_002493026.1">
    <property type="nucleotide sequence ID" value="XM_002492981.1"/>
</dbReference>
<dbReference type="eggNOG" id="KOG4372">
    <property type="taxonomic scope" value="Eukaryota"/>
</dbReference>
<keyword evidence="2" id="KW-0443">Lipid metabolism</keyword>
<dbReference type="Pfam" id="PF05057">
    <property type="entry name" value="DUF676"/>
    <property type="match status" value="1"/>
</dbReference>
<dbReference type="InterPro" id="IPR029058">
    <property type="entry name" value="AB_hydrolase_fold"/>
</dbReference>
<organism evidence="6 7">
    <name type="scientific">Komagataella phaffii (strain GS115 / ATCC 20864)</name>
    <name type="common">Yeast</name>
    <name type="synonym">Pichia pastoris</name>
    <dbReference type="NCBI Taxonomy" id="644223"/>
    <lineage>
        <taxon>Eukaryota</taxon>
        <taxon>Fungi</taxon>
        <taxon>Dikarya</taxon>
        <taxon>Ascomycota</taxon>
        <taxon>Saccharomycotina</taxon>
        <taxon>Pichiomycetes</taxon>
        <taxon>Pichiales</taxon>
        <taxon>Pichiaceae</taxon>
        <taxon>Komagataella</taxon>
    </lineage>
</organism>
<evidence type="ECO:0000256" key="3">
    <source>
        <dbReference type="SAM" id="Phobius"/>
    </source>
</evidence>
<dbReference type="InterPro" id="IPR044294">
    <property type="entry name" value="Lipase-like"/>
</dbReference>
<dbReference type="GeneID" id="8200485"/>
<evidence type="ECO:0000256" key="2">
    <source>
        <dbReference type="ARBA" id="ARBA00022963"/>
    </source>
</evidence>
<dbReference type="GO" id="GO:0005811">
    <property type="term" value="C:lipid droplet"/>
    <property type="evidence" value="ECO:0007669"/>
    <property type="project" value="TreeGrafter"/>
</dbReference>
<dbReference type="AlphaFoldDB" id="C4R5L1"/>
<dbReference type="PANTHER" id="PTHR12482">
    <property type="entry name" value="LIPASE ROG1-RELATED-RELATED"/>
    <property type="match status" value="1"/>
</dbReference>
<evidence type="ECO:0000313" key="7">
    <source>
        <dbReference type="Proteomes" id="UP000000314"/>
    </source>
</evidence>
<keyword evidence="7" id="KW-1185">Reference proteome</keyword>
<dbReference type="InterPro" id="IPR007751">
    <property type="entry name" value="DUF676_lipase-like"/>
</dbReference>
<gene>
    <name evidence="6" type="ordered locus">PAS_chr3_0794</name>
</gene>
<sequence length="534" mass="61311">MANIHLILLVHGLWGKADHLSYIQSEIESDPTVSLHSKEKIVVYRTGSNEGYKTYDGIDLCGKRVGEEVEKEIARLNNGEDTVTHLSVMGYSLGGLIARYAIGVLYIKGYFKSIEPVNFTTFCSPHVGVLAPGDGMSVKIFNCLVPYLLANSGKQMFLMDKVRVIDYVNLGEEETPASPLLKTNYNYQPLLLLMANPASVFHKALNGFKYKSLYANVTNDKRTSWWTAGISTMNPFEILDKNPNVQIDKNGAIKMENGSKMSFHFIKDFEPNILDVKKTITVSKTTPKDTILEEQDVFESTEQIAENFFKRKAKWFFVFFNIVIYVPCWVIAFIFTNLIQRFQSTVRVIKASAAETDFWKDLYQLTNEDEQKPVIRRRPSLSRRLSESYDEFEKSVQDNIQNQTEDLIESVWDAMTSKRWDEPVLFEDGQPEESQDSLSVTLEELSTLEFKDFSSSKDMNQDLEFFRPFQLKLSPPQKEIVHNLNKLNWNKFPVYITKTTSSHAAVIVRQEDPDFIEGKAIVQHWIRNVLKFPN</sequence>
<reference evidence="6 7" key="1">
    <citation type="journal article" date="2009" name="Nat. Biotechnol.">
        <title>Genome sequence of the recombinant protein production host Pichia pastoris.</title>
        <authorList>
            <person name="De Schutter K."/>
            <person name="Lin Y.C."/>
            <person name="Tiels P."/>
            <person name="Van Hecke A."/>
            <person name="Glinka S."/>
            <person name="Weber-Lehmann J."/>
            <person name="Rouze P."/>
            <person name="Van de Peer Y."/>
            <person name="Callewaert N."/>
        </authorList>
    </citation>
    <scope>NUCLEOTIDE SEQUENCE [LARGE SCALE GENOMIC DNA]</scope>
    <source>
        <strain evidence="7">GS115 / ATCC 20864</strain>
    </source>
</reference>
<dbReference type="HOGENOM" id="CLU_027968_1_1_1"/>
<dbReference type="KEGG" id="ppa:PAS_chr3_0794"/>
<keyword evidence="3" id="KW-0812">Transmembrane</keyword>
<keyword evidence="3" id="KW-0472">Membrane</keyword>
<feature type="transmembrane region" description="Helical" evidence="3">
    <location>
        <begin position="315"/>
        <end position="339"/>
    </location>
</feature>
<dbReference type="GO" id="GO:0047372">
    <property type="term" value="F:monoacylglycerol lipase activity"/>
    <property type="evidence" value="ECO:0007669"/>
    <property type="project" value="TreeGrafter"/>
</dbReference>
<dbReference type="OrthoDB" id="273452at2759"/>
<keyword evidence="4" id="KW-0732">Signal</keyword>
<proteinExistence type="inferred from homology"/>
<feature type="chain" id="PRO_5009950930" description="DUF676 domain-containing protein" evidence="4">
    <location>
        <begin position="20"/>
        <end position="534"/>
    </location>
</feature>
<keyword evidence="3" id="KW-1133">Transmembrane helix</keyword>
<comment type="similarity">
    <text evidence="1">Belongs to the putative lipase ROG1 family.</text>
</comment>
<protein>
    <recommendedName>
        <fullName evidence="5">DUF676 domain-containing protein</fullName>
    </recommendedName>
</protein>
<name>C4R5L1_KOMPG</name>
<dbReference type="Gene3D" id="3.40.50.1820">
    <property type="entry name" value="alpha/beta hydrolase"/>
    <property type="match status" value="1"/>
</dbReference>
<dbReference type="GO" id="GO:0004622">
    <property type="term" value="F:phosphatidylcholine lysophospholipase activity"/>
    <property type="evidence" value="ECO:0007669"/>
    <property type="project" value="TreeGrafter"/>
</dbReference>
<dbReference type="InParanoid" id="C4R5L1"/>
<evidence type="ECO:0000256" key="4">
    <source>
        <dbReference type="SAM" id="SignalP"/>
    </source>
</evidence>
<dbReference type="GO" id="GO:0016042">
    <property type="term" value="P:lipid catabolic process"/>
    <property type="evidence" value="ECO:0007669"/>
    <property type="project" value="UniProtKB-KW"/>
</dbReference>